<dbReference type="Pfam" id="PF18810">
    <property type="entry name" value="PBECR2"/>
    <property type="match status" value="1"/>
</dbReference>
<proteinExistence type="predicted"/>
<feature type="domain" description="Phage-Barnase-EndoU-ColicinE5/D-RelE like nuclease 2" evidence="2">
    <location>
        <begin position="339"/>
        <end position="432"/>
    </location>
</feature>
<evidence type="ECO:0000259" key="2">
    <source>
        <dbReference type="Pfam" id="PF18810"/>
    </source>
</evidence>
<organism evidence="3 4">
    <name type="scientific">Thiobacter aerophilum</name>
    <dbReference type="NCBI Taxonomy" id="3121275"/>
    <lineage>
        <taxon>Bacteria</taxon>
        <taxon>Pseudomonadati</taxon>
        <taxon>Pseudomonadota</taxon>
        <taxon>Betaproteobacteria</taxon>
        <taxon>Burkholderiales</taxon>
        <taxon>Thiobacteraceae</taxon>
        <taxon>Thiobacter</taxon>
    </lineage>
</organism>
<sequence length="434" mass="48674">MPNAADPKLAAVLRRPFAEQVAFFRAKLGNLVPTAKWDDLWKSQHDRAFMVAGAGKADLLADLAAAVDKAIHEGETLQAFRARFLDIIRKRGWVGFTGDDRRDPSDPTDKGGKGLAWRTRVIYETNLATSYAAGRLAQLKEAGFTHWIYRHSDAVLHPRPQHLAWNGLTLPADHPFWQSHYPPNGWGCRCRVVGAFGPRTARALGGNPDYTEPPAGWDAIDPKTGEPPGIDKGWGYQPGGAWRPWDANAFTPECGAASAHGKSARCIRAVEGQRTFEDFSRPRIRDIAESLRSEAPLLLPKAANRQDALEQMASALGVSIEQPRRWIETDIPVPSLSMILVVRDYLAHMIEKDRDARERYANFIMPTLMRPFEAWATLYDDGAIRPRLISLFRGKRQIAVILRINRDGSLFYNVMNADDRRIDDFRVGELLYGK</sequence>
<evidence type="ECO:0000313" key="3">
    <source>
        <dbReference type="EMBL" id="MEO1766783.1"/>
    </source>
</evidence>
<evidence type="ECO:0000259" key="1">
    <source>
        <dbReference type="Pfam" id="PF04233"/>
    </source>
</evidence>
<dbReference type="Pfam" id="PF04233">
    <property type="entry name" value="Phage_Mu_F"/>
    <property type="match status" value="1"/>
</dbReference>
<keyword evidence="4" id="KW-1185">Reference proteome</keyword>
<feature type="domain" description="Phage head morphogenesis" evidence="1">
    <location>
        <begin position="64"/>
        <end position="192"/>
    </location>
</feature>
<dbReference type="Proteomes" id="UP001482231">
    <property type="component" value="Unassembled WGS sequence"/>
</dbReference>
<dbReference type="EMBL" id="JBAJEX010000003">
    <property type="protein sequence ID" value="MEO1766783.1"/>
    <property type="molecule type" value="Genomic_DNA"/>
</dbReference>
<dbReference type="RefSeq" id="WP_347307890.1">
    <property type="nucleotide sequence ID" value="NZ_JBAJEX010000003.1"/>
</dbReference>
<dbReference type="InterPro" id="IPR041110">
    <property type="entry name" value="PBECR2"/>
</dbReference>
<accession>A0ABV0EGE7</accession>
<evidence type="ECO:0000313" key="4">
    <source>
        <dbReference type="Proteomes" id="UP001482231"/>
    </source>
</evidence>
<gene>
    <name evidence="3" type="ORF">V6E02_06105</name>
</gene>
<reference evidence="3 4" key="1">
    <citation type="submission" date="2024-02" db="EMBL/GenBank/DDBJ databases">
        <title>New thermophilic sulfur-oxidizing bacteria from a hot springs of the Uzon caldera (Kamchatka, Russia).</title>
        <authorList>
            <person name="Dukat A.M."/>
            <person name="Elcheninov A.G."/>
            <person name="Frolov E.N."/>
        </authorList>
    </citation>
    <scope>NUCLEOTIDE SEQUENCE [LARGE SCALE GENOMIC DNA]</scope>
    <source>
        <strain evidence="3 4">AK1</strain>
    </source>
</reference>
<name>A0ABV0EGE7_9BURK</name>
<comment type="caution">
    <text evidence="3">The sequence shown here is derived from an EMBL/GenBank/DDBJ whole genome shotgun (WGS) entry which is preliminary data.</text>
</comment>
<dbReference type="InterPro" id="IPR006528">
    <property type="entry name" value="Phage_head_morphogenesis_dom"/>
</dbReference>
<protein>
    <submittedName>
        <fullName evidence="3">Phage minor head protein</fullName>
    </submittedName>
</protein>